<dbReference type="OrthoDB" id="259598at2759"/>
<evidence type="ECO:0000256" key="6">
    <source>
        <dbReference type="ARBA" id="ARBA00023054"/>
    </source>
</evidence>
<dbReference type="RefSeq" id="XP_013900276.1">
    <property type="nucleotide sequence ID" value="XM_014044822.1"/>
</dbReference>
<evidence type="ECO:0000256" key="4">
    <source>
        <dbReference type="ARBA" id="ARBA00014053"/>
    </source>
</evidence>
<keyword evidence="11" id="KW-1185">Reference proteome</keyword>
<accession>A0A0D2ML18</accession>
<dbReference type="Proteomes" id="UP000054498">
    <property type="component" value="Unassembled WGS sequence"/>
</dbReference>
<sequence>MACGDISGNVAGLQRVLKQIKYPGIVDEVGLRLGDPLACLPLLHFVLLKYSRHVCAHTLACGIELHGKTDQRFVEHAFRLMRDHLGVKTALTPAHFFSQGFAERKVLLLRDAARAARAVHAAGAKRERISQQRVAARQVKGTRAGRGCA</sequence>
<gene>
    <name evidence="10" type="ORF">MNEG_6704</name>
</gene>
<evidence type="ECO:0000256" key="1">
    <source>
        <dbReference type="ARBA" id="ARBA00004114"/>
    </source>
</evidence>
<protein>
    <recommendedName>
        <fullName evidence="4">Centrosomal protein of 44 kDa</fullName>
    </recommendedName>
</protein>
<evidence type="ECO:0000256" key="8">
    <source>
        <dbReference type="ARBA" id="ARBA00046235"/>
    </source>
</evidence>
<evidence type="ECO:0000256" key="5">
    <source>
        <dbReference type="ARBA" id="ARBA00022490"/>
    </source>
</evidence>
<name>A0A0D2ML18_9CHLO</name>
<feature type="domain" description="Centrosomal CEP44" evidence="9">
    <location>
        <begin position="5"/>
        <end position="125"/>
    </location>
</feature>
<proteinExistence type="predicted"/>
<comment type="function">
    <text evidence="8">Centriole-enriched microtubule-binding protein involved in centriole biogenesis. In collaboration with CEP295 and POC1B, is required for the centriole-to-centrosome conversion by ensuring the formation of bona fide centriole wall. Functions as a linker component that maintains centrosome cohesion. Associates with CROCC and regulates its stability and localization to the centrosome.</text>
</comment>
<keyword evidence="7" id="KW-0206">Cytoskeleton</keyword>
<evidence type="ECO:0000313" key="10">
    <source>
        <dbReference type="EMBL" id="KIZ01257.1"/>
    </source>
</evidence>
<keyword evidence="6" id="KW-0175">Coiled coil</keyword>
<dbReference type="Pfam" id="PF15007">
    <property type="entry name" value="CEP44"/>
    <property type="match status" value="1"/>
</dbReference>
<reference evidence="10 11" key="1">
    <citation type="journal article" date="2013" name="BMC Genomics">
        <title>Reconstruction of the lipid metabolism for the microalga Monoraphidium neglectum from its genome sequence reveals characteristics suitable for biofuel production.</title>
        <authorList>
            <person name="Bogen C."/>
            <person name="Al-Dilaimi A."/>
            <person name="Albersmeier A."/>
            <person name="Wichmann J."/>
            <person name="Grundmann M."/>
            <person name="Rupp O."/>
            <person name="Lauersen K.J."/>
            <person name="Blifernez-Klassen O."/>
            <person name="Kalinowski J."/>
            <person name="Goesmann A."/>
            <person name="Mussgnug J.H."/>
            <person name="Kruse O."/>
        </authorList>
    </citation>
    <scope>NUCLEOTIDE SEQUENCE [LARGE SCALE GENOMIC DNA]</scope>
    <source>
        <strain evidence="10 11">SAG 48.87</strain>
    </source>
</reference>
<organism evidence="10 11">
    <name type="scientific">Monoraphidium neglectum</name>
    <dbReference type="NCBI Taxonomy" id="145388"/>
    <lineage>
        <taxon>Eukaryota</taxon>
        <taxon>Viridiplantae</taxon>
        <taxon>Chlorophyta</taxon>
        <taxon>core chlorophytes</taxon>
        <taxon>Chlorophyceae</taxon>
        <taxon>CS clade</taxon>
        <taxon>Sphaeropleales</taxon>
        <taxon>Selenastraceae</taxon>
        <taxon>Monoraphidium</taxon>
    </lineage>
</organism>
<evidence type="ECO:0000256" key="2">
    <source>
        <dbReference type="ARBA" id="ARBA00004214"/>
    </source>
</evidence>
<dbReference type="GO" id="GO:0005814">
    <property type="term" value="C:centriole"/>
    <property type="evidence" value="ECO:0007669"/>
    <property type="project" value="UniProtKB-SubCell"/>
</dbReference>
<dbReference type="PANTHER" id="PTHR31477">
    <property type="entry name" value="CENTROSOMAL PROTEIN OF 44 KDA"/>
    <property type="match status" value="1"/>
</dbReference>
<dbReference type="EMBL" id="KK101335">
    <property type="protein sequence ID" value="KIZ01257.1"/>
    <property type="molecule type" value="Genomic_DNA"/>
</dbReference>
<dbReference type="InterPro" id="IPR033603">
    <property type="entry name" value="CEP44"/>
</dbReference>
<evidence type="ECO:0000256" key="7">
    <source>
        <dbReference type="ARBA" id="ARBA00023212"/>
    </source>
</evidence>
<dbReference type="KEGG" id="mng:MNEG_6704"/>
<dbReference type="STRING" id="145388.A0A0D2ML18"/>
<evidence type="ECO:0000256" key="3">
    <source>
        <dbReference type="ARBA" id="ARBA00004647"/>
    </source>
</evidence>
<dbReference type="GeneID" id="25739580"/>
<evidence type="ECO:0000259" key="9">
    <source>
        <dbReference type="Pfam" id="PF15007"/>
    </source>
</evidence>
<dbReference type="AlphaFoldDB" id="A0A0D2ML18"/>
<dbReference type="GO" id="GO:0000922">
    <property type="term" value="C:spindle pole"/>
    <property type="evidence" value="ECO:0007669"/>
    <property type="project" value="UniProtKB-SubCell"/>
</dbReference>
<dbReference type="InterPro" id="IPR029157">
    <property type="entry name" value="CEP44_CC"/>
</dbReference>
<comment type="subcellular location">
    <subcellularLocation>
        <location evidence="1">Cytoplasm</location>
        <location evidence="1">Cytoskeleton</location>
        <location evidence="1">Microtubule organizing center</location>
        <location evidence="1">Centrosome</location>
        <location evidence="1">Centriole</location>
    </subcellularLocation>
    <subcellularLocation>
        <location evidence="3">Cytoplasm</location>
        <location evidence="3">Cytoskeleton</location>
        <location evidence="3">Spindle pole</location>
    </subcellularLocation>
    <subcellularLocation>
        <location evidence="2">Midbody</location>
    </subcellularLocation>
</comment>
<evidence type="ECO:0000313" key="11">
    <source>
        <dbReference type="Proteomes" id="UP000054498"/>
    </source>
</evidence>
<dbReference type="GO" id="GO:0030496">
    <property type="term" value="C:midbody"/>
    <property type="evidence" value="ECO:0007669"/>
    <property type="project" value="UniProtKB-SubCell"/>
</dbReference>
<keyword evidence="5" id="KW-0963">Cytoplasm</keyword>
<dbReference type="PANTHER" id="PTHR31477:SF1">
    <property type="entry name" value="CENTROSOMAL PROTEIN OF 44 KDA"/>
    <property type="match status" value="1"/>
</dbReference>